<dbReference type="InterPro" id="IPR037522">
    <property type="entry name" value="HD_GYP_dom"/>
</dbReference>
<dbReference type="CDD" id="cd00077">
    <property type="entry name" value="HDc"/>
    <property type="match status" value="1"/>
</dbReference>
<evidence type="ECO:0000313" key="3">
    <source>
        <dbReference type="Proteomes" id="UP000613113"/>
    </source>
</evidence>
<gene>
    <name evidence="2" type="ORF">H8K27_02860</name>
</gene>
<dbReference type="RefSeq" id="WP_186861683.1">
    <property type="nucleotide sequence ID" value="NZ_JACOGC010000001.1"/>
</dbReference>
<dbReference type="Gene3D" id="1.10.3210.10">
    <property type="entry name" value="Hypothetical protein af1432"/>
    <property type="match status" value="1"/>
</dbReference>
<dbReference type="PANTHER" id="PTHR43155">
    <property type="entry name" value="CYCLIC DI-GMP PHOSPHODIESTERASE PA4108-RELATED"/>
    <property type="match status" value="1"/>
</dbReference>
<dbReference type="InterPro" id="IPR003607">
    <property type="entry name" value="HD/PDEase_dom"/>
</dbReference>
<dbReference type="SUPFAM" id="SSF109604">
    <property type="entry name" value="HD-domain/PDEase-like"/>
    <property type="match status" value="1"/>
</dbReference>
<keyword evidence="3" id="KW-1185">Reference proteome</keyword>
<evidence type="ECO:0000259" key="1">
    <source>
        <dbReference type="PROSITE" id="PS51832"/>
    </source>
</evidence>
<name>A0ABR6YJU1_9BURK</name>
<reference evidence="2 3" key="1">
    <citation type="submission" date="2020-08" db="EMBL/GenBank/DDBJ databases">
        <title>Novel species isolated from subtropical streams in China.</title>
        <authorList>
            <person name="Lu H."/>
        </authorList>
    </citation>
    <scope>NUCLEOTIDE SEQUENCE [LARGE SCALE GENOMIC DNA]</scope>
    <source>
        <strain evidence="2 3">FT31W</strain>
    </source>
</reference>
<dbReference type="EMBL" id="JACOGC010000001">
    <property type="protein sequence ID" value="MBC3884065.1"/>
    <property type="molecule type" value="Genomic_DNA"/>
</dbReference>
<sequence length="317" mass="34658">MNVLRQLSHWLVPDAHNEPVDANVHSGHLLASLLTMAWFVEARDPYTGGHLWRVSRYARLLAESAGYSNVDATRISLGGFLHDLGKVGVPDAILRKADRLTDDEYAVIKTHPDIGMRMLSGHPLAKLVSDAVLHHHERPDGLGYPYGLAGDRIPDIARIVGICDAFDAMTSHRPYRLGMPRDKAIAIIREHQGTQFDTHFSDIFIALATAGSLDHVIGHSDAGIPLQSCPMCGPTLVVQREHQKGDHIYCRNCGGEFTMEEKEHCLMAMPTGKQGSAADLEPETDTALIARTVYDAAQALPIADLLRASAMPTGNVR</sequence>
<dbReference type="Pfam" id="PF13487">
    <property type="entry name" value="HD_5"/>
    <property type="match status" value="1"/>
</dbReference>
<accession>A0ABR6YJU1</accession>
<protein>
    <submittedName>
        <fullName evidence="2">HD-GYP domain-containing protein</fullName>
    </submittedName>
</protein>
<dbReference type="Proteomes" id="UP000613113">
    <property type="component" value="Unassembled WGS sequence"/>
</dbReference>
<comment type="caution">
    <text evidence="2">The sequence shown here is derived from an EMBL/GenBank/DDBJ whole genome shotgun (WGS) entry which is preliminary data.</text>
</comment>
<organism evidence="2 3">
    <name type="scientific">Undibacterium griseum</name>
    <dbReference type="NCBI Taxonomy" id="2762295"/>
    <lineage>
        <taxon>Bacteria</taxon>
        <taxon>Pseudomonadati</taxon>
        <taxon>Pseudomonadota</taxon>
        <taxon>Betaproteobacteria</taxon>
        <taxon>Burkholderiales</taxon>
        <taxon>Oxalobacteraceae</taxon>
        <taxon>Undibacterium</taxon>
    </lineage>
</organism>
<dbReference type="PROSITE" id="PS51832">
    <property type="entry name" value="HD_GYP"/>
    <property type="match status" value="1"/>
</dbReference>
<feature type="domain" description="HD-GYP" evidence="1">
    <location>
        <begin position="25"/>
        <end position="220"/>
    </location>
</feature>
<dbReference type="PANTHER" id="PTHR43155:SF2">
    <property type="entry name" value="CYCLIC DI-GMP PHOSPHODIESTERASE PA4108"/>
    <property type="match status" value="1"/>
</dbReference>
<evidence type="ECO:0000313" key="2">
    <source>
        <dbReference type="EMBL" id="MBC3884065.1"/>
    </source>
</evidence>
<dbReference type="SMART" id="SM00471">
    <property type="entry name" value="HDc"/>
    <property type="match status" value="1"/>
</dbReference>
<proteinExistence type="predicted"/>